<evidence type="ECO:0000256" key="4">
    <source>
        <dbReference type="SAM" id="SignalP"/>
    </source>
</evidence>
<dbReference type="PRINTS" id="PR00019">
    <property type="entry name" value="LEURICHRPT"/>
</dbReference>
<dbReference type="Gene3D" id="3.80.10.10">
    <property type="entry name" value="Ribonuclease Inhibitor"/>
    <property type="match status" value="5"/>
</dbReference>
<dbReference type="PANTHER" id="PTHR24366">
    <property type="entry name" value="IG(IMMUNOGLOBULIN) AND LRR(LEUCINE RICH REPEAT) DOMAINS"/>
    <property type="match status" value="1"/>
</dbReference>
<sequence>MGYMVTITCLILLDLFCNFAHSFSTYPRRYNRETEGGGTCPSQCRCMNLHQRGTRDVLDAVEGGSRWGAKGFKELTEMMGDAPADEGRSMVCQGLRRLPSPIPTDITKLTIYGDSSTGVPETVADQPRGDIQRVPLISDTQIRYIETNSFLENTDMKELTMSGNNVGILYPYTFQHLRSLEVLSFPNNNVRHLSAAVFTGLTSLKQLQLSDNMFRFLPSTVFDNLQELRVLNLNGNKIRYIQRNLFAPLIKLEILDLSRNNITDLFDDVFSTNTEIKELLLNGNRLWKIRATWFDKLTNLRSLSVRGNVIKSIESQTFSNLVNLEELLLSANHINELKDNAFESLQNLKILDLATNDITDIPKMSFFELERLEELYLGGNKLQTIKNDTFHYVKSLKTLDISRNLIETIEYGAFHKLRFLQELDLSHNKLRKIESDFVLGMTELKDINLEYNFISEIEGEAFKTGSDFRSSKVSVLDLQGNDLRKIGAEIFKGLPQLKSLDMGNNKLRRVHSMAFASLSNLRKLTLSNNKLKNINNGLFSNLVRLQELDLSTNKFQSVPPNAFSGLTDLKDLNVAFNNIHDMSSNALGHLRHLALLNMKGNKLLNFNFTWITNLPQLSSVDLSSNYLFWVDLPDTVKLSLKELSIADNNLKTVPAGLKKILAQSAFVDMTGNAMDCDCKLRWLIDPALSTVVHVDKFEDIICKSPDRLHGRKLKHLVDSDLECTESNHQQPQSTLTCDAMTLQQQSSLSPRLGNKLSIKRHATILDNNLQPIANGIVIADGWILTVGSALEGVAQATVNSGFSVRIGRSKKPVRVIRTLYHPLVPMKMHQYNVALIRYVGGKKTKDVDYPCFLTQNQFESVSKIVRKVSFTTRLSTKRRYAKLKPKKGRLSRACVSEKFICSKVKAGKQKKNESLLIDGSPLYLGRPGDSRMAGLGVYMKTSNLFEYAFIPIWSVSDWIGTVMKEFDSKCTINRRGATCEHLQLPSIEDMIMELQPMEEH</sequence>
<feature type="chain" id="PRO_5036491234" description="LRRCT domain-containing protein" evidence="4">
    <location>
        <begin position="23"/>
        <end position="1000"/>
    </location>
</feature>
<dbReference type="Pfam" id="PF13855">
    <property type="entry name" value="LRR_8"/>
    <property type="match status" value="4"/>
</dbReference>
<protein>
    <recommendedName>
        <fullName evidence="5">LRRCT domain-containing protein</fullName>
    </recommendedName>
</protein>
<evidence type="ECO:0000313" key="7">
    <source>
        <dbReference type="Proteomes" id="UP000005408"/>
    </source>
</evidence>
<feature type="signal peptide" evidence="4">
    <location>
        <begin position="1"/>
        <end position="22"/>
    </location>
</feature>
<accession>A0A8W8NHP2</accession>
<dbReference type="Proteomes" id="UP000005408">
    <property type="component" value="Unassembled WGS sequence"/>
</dbReference>
<dbReference type="SMART" id="SM00369">
    <property type="entry name" value="LRR_TYP"/>
    <property type="match status" value="18"/>
</dbReference>
<dbReference type="InterPro" id="IPR000483">
    <property type="entry name" value="Cys-rich_flank_reg_C"/>
</dbReference>
<reference evidence="6" key="1">
    <citation type="submission" date="2022-08" db="UniProtKB">
        <authorList>
            <consortium name="EnsemblMetazoa"/>
        </authorList>
    </citation>
    <scope>IDENTIFICATION</scope>
    <source>
        <strain evidence="6">05x7-T-G4-1.051#20</strain>
    </source>
</reference>
<keyword evidence="7" id="KW-1185">Reference proteome</keyword>
<dbReference type="PROSITE" id="PS51450">
    <property type="entry name" value="LRR"/>
    <property type="match status" value="10"/>
</dbReference>
<organism evidence="6 7">
    <name type="scientific">Magallana gigas</name>
    <name type="common">Pacific oyster</name>
    <name type="synonym">Crassostrea gigas</name>
    <dbReference type="NCBI Taxonomy" id="29159"/>
    <lineage>
        <taxon>Eukaryota</taxon>
        <taxon>Metazoa</taxon>
        <taxon>Spiralia</taxon>
        <taxon>Lophotrochozoa</taxon>
        <taxon>Mollusca</taxon>
        <taxon>Bivalvia</taxon>
        <taxon>Autobranchia</taxon>
        <taxon>Pteriomorphia</taxon>
        <taxon>Ostreida</taxon>
        <taxon>Ostreoidea</taxon>
        <taxon>Ostreidae</taxon>
        <taxon>Magallana</taxon>
    </lineage>
</organism>
<keyword evidence="3" id="KW-0677">Repeat</keyword>
<dbReference type="EnsemblMetazoa" id="G7000.3">
    <property type="protein sequence ID" value="G7000.3:cds"/>
    <property type="gene ID" value="G7000"/>
</dbReference>
<dbReference type="OMA" id="EDMIMEL"/>
<dbReference type="InterPro" id="IPR001611">
    <property type="entry name" value="Leu-rich_rpt"/>
</dbReference>
<evidence type="ECO:0000259" key="5">
    <source>
        <dbReference type="SMART" id="SM00082"/>
    </source>
</evidence>
<feature type="domain" description="LRRCT" evidence="5">
    <location>
        <begin position="672"/>
        <end position="724"/>
    </location>
</feature>
<dbReference type="Pfam" id="PF00560">
    <property type="entry name" value="LRR_1"/>
    <property type="match status" value="2"/>
</dbReference>
<keyword evidence="1" id="KW-0433">Leucine-rich repeat</keyword>
<evidence type="ECO:0000256" key="1">
    <source>
        <dbReference type="ARBA" id="ARBA00022614"/>
    </source>
</evidence>
<dbReference type="PANTHER" id="PTHR24366:SF171">
    <property type="entry name" value="LEUCINE RICH REPEAT NEURONAL 4"/>
    <property type="match status" value="1"/>
</dbReference>
<dbReference type="FunFam" id="3.80.10.10:FF:001164">
    <property type="entry name" value="GH01279p"/>
    <property type="match status" value="2"/>
</dbReference>
<dbReference type="SUPFAM" id="SSF50494">
    <property type="entry name" value="Trypsin-like serine proteases"/>
    <property type="match status" value="1"/>
</dbReference>
<dbReference type="OrthoDB" id="676979at2759"/>
<dbReference type="SUPFAM" id="SSF52058">
    <property type="entry name" value="L domain-like"/>
    <property type="match status" value="2"/>
</dbReference>
<dbReference type="SMART" id="SM00365">
    <property type="entry name" value="LRR_SD22"/>
    <property type="match status" value="11"/>
</dbReference>
<evidence type="ECO:0000256" key="2">
    <source>
        <dbReference type="ARBA" id="ARBA00022729"/>
    </source>
</evidence>
<dbReference type="InterPro" id="IPR032675">
    <property type="entry name" value="LRR_dom_sf"/>
</dbReference>
<evidence type="ECO:0000313" key="6">
    <source>
        <dbReference type="EnsemblMetazoa" id="G7000.3:cds"/>
    </source>
</evidence>
<proteinExistence type="predicted"/>
<dbReference type="InterPro" id="IPR003591">
    <property type="entry name" value="Leu-rich_rpt_typical-subtyp"/>
</dbReference>
<keyword evidence="2 4" id="KW-0732">Signal</keyword>
<dbReference type="AlphaFoldDB" id="A0A8W8NHP2"/>
<evidence type="ECO:0000256" key="3">
    <source>
        <dbReference type="ARBA" id="ARBA00022737"/>
    </source>
</evidence>
<dbReference type="SMART" id="SM00082">
    <property type="entry name" value="LRRCT"/>
    <property type="match status" value="1"/>
</dbReference>
<name>A0A8W8NHP2_MAGGI</name>
<dbReference type="InterPro" id="IPR009003">
    <property type="entry name" value="Peptidase_S1_PA"/>
</dbReference>